<reference evidence="1" key="1">
    <citation type="submission" date="2018-02" db="EMBL/GenBank/DDBJ databases">
        <title>Rhizophora mucronata_Transcriptome.</title>
        <authorList>
            <person name="Meera S.P."/>
            <person name="Sreeshan A."/>
            <person name="Augustine A."/>
        </authorList>
    </citation>
    <scope>NUCLEOTIDE SEQUENCE</scope>
    <source>
        <tissue evidence="1">Leaf</tissue>
    </source>
</reference>
<accession>A0A2P2JD00</accession>
<keyword evidence="1" id="KW-0418">Kinase</keyword>
<protein>
    <submittedName>
        <fullName evidence="1">Putative inactive receptor kinase At2g26730</fullName>
    </submittedName>
</protein>
<keyword evidence="1" id="KW-0675">Receptor</keyword>
<evidence type="ECO:0000313" key="1">
    <source>
        <dbReference type="EMBL" id="MBW91323.1"/>
    </source>
</evidence>
<dbReference type="EMBL" id="GGEC01010840">
    <property type="protein sequence ID" value="MBW91323.1"/>
    <property type="molecule type" value="Transcribed_RNA"/>
</dbReference>
<proteinExistence type="predicted"/>
<keyword evidence="1" id="KW-0808">Transferase</keyword>
<name>A0A2P2JD00_RHIMU</name>
<dbReference type="GO" id="GO:0016301">
    <property type="term" value="F:kinase activity"/>
    <property type="evidence" value="ECO:0007669"/>
    <property type="project" value="UniProtKB-KW"/>
</dbReference>
<sequence>MKHPGANRDLVGLVLALDLISFFSRTSLSTLSLEPMYLMYKDQPKRRVIL</sequence>
<organism evidence="1">
    <name type="scientific">Rhizophora mucronata</name>
    <name type="common">Asiatic mangrove</name>
    <dbReference type="NCBI Taxonomy" id="61149"/>
    <lineage>
        <taxon>Eukaryota</taxon>
        <taxon>Viridiplantae</taxon>
        <taxon>Streptophyta</taxon>
        <taxon>Embryophyta</taxon>
        <taxon>Tracheophyta</taxon>
        <taxon>Spermatophyta</taxon>
        <taxon>Magnoliopsida</taxon>
        <taxon>eudicotyledons</taxon>
        <taxon>Gunneridae</taxon>
        <taxon>Pentapetalae</taxon>
        <taxon>rosids</taxon>
        <taxon>fabids</taxon>
        <taxon>Malpighiales</taxon>
        <taxon>Rhizophoraceae</taxon>
        <taxon>Rhizophora</taxon>
    </lineage>
</organism>
<dbReference type="AlphaFoldDB" id="A0A2P2JD00"/>